<dbReference type="PRINTS" id="PR00038">
    <property type="entry name" value="HTHLUXR"/>
</dbReference>
<evidence type="ECO:0000313" key="13">
    <source>
        <dbReference type="Proteomes" id="UP000215301"/>
    </source>
</evidence>
<reference evidence="11 13" key="2">
    <citation type="submission" date="2017-06" db="EMBL/GenBank/DDBJ databases">
        <title>Isolation and characterization of a thermophilic and butanogenic Thermoanaerobacterium thermosaccharolyticum M5 capable of efficient degradation of hemicellulose.</title>
        <authorList>
            <person name="Xin F."/>
            <person name="Jiang Y."/>
        </authorList>
    </citation>
    <scope>NUCLEOTIDE SEQUENCE [LARGE SCALE GENOMIC DNA]</scope>
    <source>
        <strain evidence="11 13">M5</strain>
    </source>
</reference>
<reference evidence="10 12" key="1">
    <citation type="submission" date="2016-08" db="EMBL/GenBank/DDBJ databases">
        <title>A novel genetic cassette of butanologenic Thermoanaerobacterium thermosaccharolyticum that directly convert cellulose to butanol.</title>
        <authorList>
            <person name="Li T."/>
            <person name="He J."/>
        </authorList>
    </citation>
    <scope>NUCLEOTIDE SEQUENCE [LARGE SCALE GENOMIC DNA]</scope>
    <source>
        <strain evidence="10 12">TG57</strain>
    </source>
</reference>
<dbReference type="Pfam" id="PF00072">
    <property type="entry name" value="Response_reg"/>
    <property type="match status" value="1"/>
</dbReference>
<dbReference type="GO" id="GO:0006355">
    <property type="term" value="P:regulation of DNA-templated transcription"/>
    <property type="evidence" value="ECO:0007669"/>
    <property type="project" value="InterPro"/>
</dbReference>
<evidence type="ECO:0000256" key="5">
    <source>
        <dbReference type="ARBA" id="ARBA00023163"/>
    </source>
</evidence>
<dbReference type="InterPro" id="IPR039420">
    <property type="entry name" value="WalR-like"/>
</dbReference>
<dbReference type="PROSITE" id="PS50043">
    <property type="entry name" value="HTH_LUXR_2"/>
    <property type="match status" value="1"/>
</dbReference>
<dbReference type="CDD" id="cd17535">
    <property type="entry name" value="REC_NarL-like"/>
    <property type="match status" value="1"/>
</dbReference>
<dbReference type="Proteomes" id="UP000215301">
    <property type="component" value="Unassembled WGS sequence"/>
</dbReference>
<dbReference type="FunFam" id="1.10.10.10:FF:000153">
    <property type="entry name" value="LuxR family transcriptional regulator"/>
    <property type="match status" value="1"/>
</dbReference>
<evidence type="ECO:0000256" key="7">
    <source>
        <dbReference type="PROSITE-ProRule" id="PRU00169"/>
    </source>
</evidence>
<protein>
    <recommendedName>
        <fullName evidence="1">Stage 0 sporulation protein A homolog</fullName>
    </recommendedName>
</protein>
<dbReference type="EMBL" id="NKHD01000019">
    <property type="protein sequence ID" value="OXT07878.1"/>
    <property type="molecule type" value="Genomic_DNA"/>
</dbReference>
<dbReference type="Proteomes" id="UP000214975">
    <property type="component" value="Chromosome"/>
</dbReference>
<gene>
    <name evidence="11" type="ORF">CE561_06140</name>
    <name evidence="10" type="ORF">Thert_00187</name>
</gene>
<evidence type="ECO:0000259" key="9">
    <source>
        <dbReference type="PROSITE" id="PS50110"/>
    </source>
</evidence>
<dbReference type="SUPFAM" id="SSF46894">
    <property type="entry name" value="C-terminal effector domain of the bipartite response regulators"/>
    <property type="match status" value="1"/>
</dbReference>
<evidence type="ECO:0000256" key="4">
    <source>
        <dbReference type="ARBA" id="ARBA00023125"/>
    </source>
</evidence>
<evidence type="ECO:0000313" key="10">
    <source>
        <dbReference type="EMBL" id="AST56427.1"/>
    </source>
</evidence>
<sequence length="210" mass="24115">MINILIADDHVLLRQGLKQIIELEEDMKVIYQASDGEEAYEIAKKISPDIILMDINMPNINGIKAAKMLKNDNPKNKIMFLTIYNDKEYLMEALKIGVEGYILKDADSDELIKAIRTISNGGVYIHPSLVSEIENLDTDECKKELTDREMQILSLIAEGYSNKEIADKLFLSEKTVKNHVYNIFRKLDVKDRTQAAIYLLKNNNMYNMHT</sequence>
<evidence type="ECO:0000256" key="2">
    <source>
        <dbReference type="ARBA" id="ARBA00022553"/>
    </source>
</evidence>
<dbReference type="RefSeq" id="WP_013298257.1">
    <property type="nucleotide sequence ID" value="NZ_CP016893.1"/>
</dbReference>
<dbReference type="CDD" id="cd06170">
    <property type="entry name" value="LuxR_C_like"/>
    <property type="match status" value="1"/>
</dbReference>
<dbReference type="GeneID" id="93864616"/>
<evidence type="ECO:0000256" key="6">
    <source>
        <dbReference type="ARBA" id="ARBA00024867"/>
    </source>
</evidence>
<dbReference type="SMART" id="SM00448">
    <property type="entry name" value="REC"/>
    <property type="match status" value="1"/>
</dbReference>
<evidence type="ECO:0000256" key="1">
    <source>
        <dbReference type="ARBA" id="ARBA00018672"/>
    </source>
</evidence>
<dbReference type="InterPro" id="IPR011006">
    <property type="entry name" value="CheY-like_superfamily"/>
</dbReference>
<feature type="modified residue" description="4-aspartylphosphate" evidence="7">
    <location>
        <position position="54"/>
    </location>
</feature>
<accession>A0A231VIK0</accession>
<feature type="domain" description="HTH luxR-type" evidence="8">
    <location>
        <begin position="138"/>
        <end position="203"/>
    </location>
</feature>
<dbReference type="Pfam" id="PF00196">
    <property type="entry name" value="GerE"/>
    <property type="match status" value="1"/>
</dbReference>
<evidence type="ECO:0000256" key="3">
    <source>
        <dbReference type="ARBA" id="ARBA00023015"/>
    </source>
</evidence>
<dbReference type="EMBL" id="CP016893">
    <property type="protein sequence ID" value="AST56427.1"/>
    <property type="molecule type" value="Genomic_DNA"/>
</dbReference>
<keyword evidence="4 11" id="KW-0238">DNA-binding</keyword>
<dbReference type="SUPFAM" id="SSF52172">
    <property type="entry name" value="CheY-like"/>
    <property type="match status" value="1"/>
</dbReference>
<dbReference type="InterPro" id="IPR000792">
    <property type="entry name" value="Tscrpt_reg_LuxR_C"/>
</dbReference>
<dbReference type="PANTHER" id="PTHR43214">
    <property type="entry name" value="TWO-COMPONENT RESPONSE REGULATOR"/>
    <property type="match status" value="1"/>
</dbReference>
<feature type="domain" description="Response regulatory" evidence="9">
    <location>
        <begin position="3"/>
        <end position="119"/>
    </location>
</feature>
<dbReference type="OMA" id="QDYVIPA"/>
<dbReference type="GO" id="GO:0000160">
    <property type="term" value="P:phosphorelay signal transduction system"/>
    <property type="evidence" value="ECO:0007669"/>
    <property type="project" value="InterPro"/>
</dbReference>
<evidence type="ECO:0000313" key="12">
    <source>
        <dbReference type="Proteomes" id="UP000214975"/>
    </source>
</evidence>
<dbReference type="InterPro" id="IPR001789">
    <property type="entry name" value="Sig_transdc_resp-reg_receiver"/>
</dbReference>
<dbReference type="InterPro" id="IPR016032">
    <property type="entry name" value="Sig_transdc_resp-reg_C-effctor"/>
</dbReference>
<evidence type="ECO:0000259" key="8">
    <source>
        <dbReference type="PROSITE" id="PS50043"/>
    </source>
</evidence>
<dbReference type="AlphaFoldDB" id="A0A231VIK0"/>
<evidence type="ECO:0000313" key="11">
    <source>
        <dbReference type="EMBL" id="OXT07878.1"/>
    </source>
</evidence>
<keyword evidence="2 7" id="KW-0597">Phosphoprotein</keyword>
<dbReference type="GO" id="GO:0003677">
    <property type="term" value="F:DNA binding"/>
    <property type="evidence" value="ECO:0007669"/>
    <property type="project" value="UniProtKB-KW"/>
</dbReference>
<dbReference type="InterPro" id="IPR058245">
    <property type="entry name" value="NreC/VraR/RcsB-like_REC"/>
</dbReference>
<dbReference type="PROSITE" id="PS50110">
    <property type="entry name" value="RESPONSE_REGULATORY"/>
    <property type="match status" value="1"/>
</dbReference>
<dbReference type="Gene3D" id="3.40.50.2300">
    <property type="match status" value="1"/>
</dbReference>
<keyword evidence="3" id="KW-0805">Transcription regulation</keyword>
<dbReference type="SMART" id="SM00421">
    <property type="entry name" value="HTH_LUXR"/>
    <property type="match status" value="1"/>
</dbReference>
<proteinExistence type="predicted"/>
<comment type="function">
    <text evidence="6">May play the central regulatory role in sporulation. It may be an element of the effector pathway responsible for the activation of sporulation genes in response to nutritional stress. Spo0A may act in concert with spo0H (a sigma factor) to control the expression of some genes that are critical to the sporulation process.</text>
</comment>
<dbReference type="PROSITE" id="PS00622">
    <property type="entry name" value="HTH_LUXR_1"/>
    <property type="match status" value="1"/>
</dbReference>
<keyword evidence="5" id="KW-0804">Transcription</keyword>
<dbReference type="PANTHER" id="PTHR43214:SF43">
    <property type="entry name" value="TWO-COMPONENT RESPONSE REGULATOR"/>
    <property type="match status" value="1"/>
</dbReference>
<name>A0A231VIK0_THETR</name>
<organism evidence="11 13">
    <name type="scientific">Thermoanaerobacterium thermosaccharolyticum</name>
    <name type="common">Clostridium thermosaccharolyticum</name>
    <dbReference type="NCBI Taxonomy" id="1517"/>
    <lineage>
        <taxon>Bacteria</taxon>
        <taxon>Bacillati</taxon>
        <taxon>Bacillota</taxon>
        <taxon>Clostridia</taxon>
        <taxon>Thermoanaerobacterales</taxon>
        <taxon>Thermoanaerobacteraceae</taxon>
        <taxon>Thermoanaerobacterium</taxon>
    </lineage>
</organism>